<dbReference type="Pfam" id="PF01529">
    <property type="entry name" value="DHHC"/>
    <property type="match status" value="1"/>
</dbReference>
<keyword evidence="6 7" id="KW-0012">Acyltransferase</keyword>
<dbReference type="PANTHER" id="PTHR22883:SF203">
    <property type="entry name" value="PALMITOYLTRANSFERASE"/>
    <property type="match status" value="1"/>
</dbReference>
<feature type="compositionally biased region" description="Basic residues" evidence="8">
    <location>
        <begin position="554"/>
        <end position="573"/>
    </location>
</feature>
<evidence type="ECO:0000259" key="9">
    <source>
        <dbReference type="Pfam" id="PF01529"/>
    </source>
</evidence>
<name>A0AAJ6VK27_9HYME</name>
<dbReference type="RefSeq" id="XP_011493789.1">
    <property type="nucleotide sequence ID" value="XM_011495487.1"/>
</dbReference>
<comment type="subcellular location">
    <subcellularLocation>
        <location evidence="1">Membrane</location>
        <topology evidence="1">Multi-pass membrane protein</topology>
    </subcellularLocation>
</comment>
<protein>
    <recommendedName>
        <fullName evidence="7">Palmitoyltransferase</fullName>
        <ecNumber evidence="7">2.3.1.225</ecNumber>
    </recommendedName>
</protein>
<evidence type="ECO:0000313" key="11">
    <source>
        <dbReference type="RefSeq" id="XP_011493789.1"/>
    </source>
</evidence>
<dbReference type="EC" id="2.3.1.225" evidence="7"/>
<feature type="transmembrane region" description="Helical" evidence="7">
    <location>
        <begin position="101"/>
        <end position="123"/>
    </location>
</feature>
<evidence type="ECO:0000256" key="3">
    <source>
        <dbReference type="ARBA" id="ARBA00022692"/>
    </source>
</evidence>
<dbReference type="GO" id="GO:0016020">
    <property type="term" value="C:membrane"/>
    <property type="evidence" value="ECO:0007669"/>
    <property type="project" value="UniProtKB-SubCell"/>
</dbReference>
<evidence type="ECO:0000256" key="1">
    <source>
        <dbReference type="ARBA" id="ARBA00004141"/>
    </source>
</evidence>
<evidence type="ECO:0000256" key="4">
    <source>
        <dbReference type="ARBA" id="ARBA00022989"/>
    </source>
</evidence>
<proteinExistence type="inferred from homology"/>
<accession>A0AAJ6VK27</accession>
<feature type="region of interest" description="Disordered" evidence="8">
    <location>
        <begin position="468"/>
        <end position="532"/>
    </location>
</feature>
<evidence type="ECO:0000256" key="2">
    <source>
        <dbReference type="ARBA" id="ARBA00022679"/>
    </source>
</evidence>
<dbReference type="PANTHER" id="PTHR22883">
    <property type="entry name" value="ZINC FINGER DHHC DOMAIN CONTAINING PROTEIN"/>
    <property type="match status" value="1"/>
</dbReference>
<keyword evidence="10" id="KW-1185">Reference proteome</keyword>
<feature type="domain" description="Palmitoyltransferase DHHC" evidence="9">
    <location>
        <begin position="155"/>
        <end position="295"/>
    </location>
</feature>
<gene>
    <name evidence="11" type="primary">LOC105359011</name>
</gene>
<dbReference type="AlphaFoldDB" id="A0AAJ6VK27"/>
<dbReference type="Proteomes" id="UP000695007">
    <property type="component" value="Unplaced"/>
</dbReference>
<feature type="transmembrane region" description="Helical" evidence="7">
    <location>
        <begin position="255"/>
        <end position="288"/>
    </location>
</feature>
<comment type="domain">
    <text evidence="7">The DHHC domain is required for palmitoyltransferase activity.</text>
</comment>
<comment type="catalytic activity">
    <reaction evidence="7">
        <text>L-cysteinyl-[protein] + hexadecanoyl-CoA = S-hexadecanoyl-L-cysteinyl-[protein] + CoA</text>
        <dbReference type="Rhea" id="RHEA:36683"/>
        <dbReference type="Rhea" id="RHEA-COMP:10131"/>
        <dbReference type="Rhea" id="RHEA-COMP:11032"/>
        <dbReference type="ChEBI" id="CHEBI:29950"/>
        <dbReference type="ChEBI" id="CHEBI:57287"/>
        <dbReference type="ChEBI" id="CHEBI:57379"/>
        <dbReference type="ChEBI" id="CHEBI:74151"/>
        <dbReference type="EC" id="2.3.1.225"/>
    </reaction>
</comment>
<evidence type="ECO:0000313" key="10">
    <source>
        <dbReference type="Proteomes" id="UP000695007"/>
    </source>
</evidence>
<dbReference type="GO" id="GO:0006612">
    <property type="term" value="P:protein targeting to membrane"/>
    <property type="evidence" value="ECO:0007669"/>
    <property type="project" value="TreeGrafter"/>
</dbReference>
<reference evidence="11" key="1">
    <citation type="submission" date="2025-08" db="UniProtKB">
        <authorList>
            <consortium name="RefSeq"/>
        </authorList>
    </citation>
    <scope>IDENTIFICATION</scope>
</reference>
<dbReference type="GeneID" id="105359011"/>
<feature type="transmembrane region" description="Helical" evidence="7">
    <location>
        <begin position="73"/>
        <end position="95"/>
    </location>
</feature>
<comment type="similarity">
    <text evidence="7">Belongs to the DHHC palmitoyltransferase family.</text>
</comment>
<keyword evidence="3 7" id="KW-0812">Transmembrane</keyword>
<dbReference type="PROSITE" id="PS50216">
    <property type="entry name" value="DHHC"/>
    <property type="match status" value="1"/>
</dbReference>
<dbReference type="GO" id="GO:0019706">
    <property type="term" value="F:protein-cysteine S-palmitoyltransferase activity"/>
    <property type="evidence" value="ECO:0007669"/>
    <property type="project" value="UniProtKB-EC"/>
</dbReference>
<keyword evidence="5 7" id="KW-0472">Membrane</keyword>
<feature type="region of interest" description="Disordered" evidence="8">
    <location>
        <begin position="302"/>
        <end position="334"/>
    </location>
</feature>
<dbReference type="KEGG" id="csol:105359011"/>
<feature type="transmembrane region" description="Helical" evidence="7">
    <location>
        <begin position="199"/>
        <end position="220"/>
    </location>
</feature>
<feature type="region of interest" description="Disordered" evidence="8">
    <location>
        <begin position="554"/>
        <end position="614"/>
    </location>
</feature>
<evidence type="ECO:0000256" key="8">
    <source>
        <dbReference type="SAM" id="MobiDB-lite"/>
    </source>
</evidence>
<keyword evidence="4 7" id="KW-1133">Transmembrane helix</keyword>
<evidence type="ECO:0000256" key="6">
    <source>
        <dbReference type="ARBA" id="ARBA00023315"/>
    </source>
</evidence>
<feature type="compositionally biased region" description="Polar residues" evidence="8">
    <location>
        <begin position="509"/>
        <end position="521"/>
    </location>
</feature>
<evidence type="ECO:0000256" key="7">
    <source>
        <dbReference type="RuleBase" id="RU079119"/>
    </source>
</evidence>
<dbReference type="GO" id="GO:0005794">
    <property type="term" value="C:Golgi apparatus"/>
    <property type="evidence" value="ECO:0007669"/>
    <property type="project" value="TreeGrafter"/>
</dbReference>
<dbReference type="GO" id="GO:0005783">
    <property type="term" value="C:endoplasmic reticulum"/>
    <property type="evidence" value="ECO:0007669"/>
    <property type="project" value="TreeGrafter"/>
</dbReference>
<organism evidence="10 11">
    <name type="scientific">Ceratosolen solmsi marchali</name>
    <dbReference type="NCBI Taxonomy" id="326594"/>
    <lineage>
        <taxon>Eukaryota</taxon>
        <taxon>Metazoa</taxon>
        <taxon>Ecdysozoa</taxon>
        <taxon>Arthropoda</taxon>
        <taxon>Hexapoda</taxon>
        <taxon>Insecta</taxon>
        <taxon>Pterygota</taxon>
        <taxon>Neoptera</taxon>
        <taxon>Endopterygota</taxon>
        <taxon>Hymenoptera</taxon>
        <taxon>Apocrita</taxon>
        <taxon>Proctotrupomorpha</taxon>
        <taxon>Chalcidoidea</taxon>
        <taxon>Agaonidae</taxon>
        <taxon>Agaoninae</taxon>
        <taxon>Ceratosolen</taxon>
    </lineage>
</organism>
<evidence type="ECO:0000256" key="5">
    <source>
        <dbReference type="ARBA" id="ARBA00023136"/>
    </source>
</evidence>
<sequence length="614" mass="66526">MGNSNSNSISIGIGGKSSEAGDKDGLINRSVGTRLATRLSRYCSLQEVGLTPPEQRRFRRSHGLQLPLHPQQLLGWLVLLGLASGTFASLIPALGPQLRPAVLGSVIATLILHVASHLAALLLDPAEPAVRRQPISQRVPEFDRSRHRHVIENGRCHLCNVEASSRRTKHCSVCNKCIARFDHHCNWLNSCVGSRNYPAFIACLVTAVVAALAVLALSVAELALVRLGVGAEAEARPGMDNVTLPMSLPLPGPGSLIVISVVGLLSAIAAVLLIHLCFFHGYLACLGLSTYEYVRRRRAARPDPALQPISQPRDEPVPGYREAGTPAEESPRRGFARSFIPGAGPRQDCRNFRLCFSYDSRFDETSIEVSSRARSEPEEGQRMRARIAQPPERPPLELKPSTPSPVSCCFSLMGASSGPGIAALGLGKPKQREARCVEAEPIGGTRACATMRRIQRFLRTRLRKSARQRALSAEVRTGRKNRVKPTGDKAGDVTETTAGSPPTPITEISGETPQPITQTQERLPPLNLGPRHRLNKPELVLADPSGLAAVKRSQAHLRLRRPPLGHKRPRFKVGPHLGQSAQLSPIPESELSKPASPRSPPLANRFTFPPLSSS</sequence>
<dbReference type="InterPro" id="IPR001594">
    <property type="entry name" value="Palmitoyltrfase_DHHC"/>
</dbReference>
<keyword evidence="2 7" id="KW-0808">Transferase</keyword>
<dbReference type="InterPro" id="IPR039859">
    <property type="entry name" value="PFA4/ZDH16/20/ERF2-like"/>
</dbReference>